<dbReference type="Proteomes" id="UP000007364">
    <property type="component" value="Unassembled WGS sequence"/>
</dbReference>
<sequence>MSNQTDWRHHKYSKDRRYFAIHAGKSLKGSDVVQVMDTITFGNQALPKRLKVDNGSEFIKIFPALKGPILY</sequence>
<organism evidence="1 2">
    <name type="scientific">Galbibacter marinus</name>
    <dbReference type="NCBI Taxonomy" id="555500"/>
    <lineage>
        <taxon>Bacteria</taxon>
        <taxon>Pseudomonadati</taxon>
        <taxon>Bacteroidota</taxon>
        <taxon>Flavobacteriia</taxon>
        <taxon>Flavobacteriales</taxon>
        <taxon>Flavobacteriaceae</taxon>
        <taxon>Galbibacter</taxon>
    </lineage>
</organism>
<evidence type="ECO:0000313" key="1">
    <source>
        <dbReference type="EMBL" id="EKF55032.1"/>
    </source>
</evidence>
<keyword evidence="2" id="KW-1185">Reference proteome</keyword>
<dbReference type="EMBL" id="AMSG01000011">
    <property type="protein sequence ID" value="EKF55032.1"/>
    <property type="molecule type" value="Genomic_DNA"/>
</dbReference>
<protein>
    <submittedName>
        <fullName evidence="1">Integrase</fullName>
    </submittedName>
</protein>
<gene>
    <name evidence="1" type="ORF">I215_09226</name>
</gene>
<dbReference type="OrthoDB" id="1495855at2"/>
<evidence type="ECO:0000313" key="2">
    <source>
        <dbReference type="Proteomes" id="UP000007364"/>
    </source>
</evidence>
<reference evidence="1 2" key="1">
    <citation type="journal article" date="2012" name="J. Bacteriol.">
        <title>Genome Sequence of Galbibacter marinum Type Strain ck-I2-15.</title>
        <authorList>
            <person name="Lai Q."/>
            <person name="Li C."/>
            <person name="Shao Z."/>
        </authorList>
    </citation>
    <scope>NUCLEOTIDE SEQUENCE [LARGE SCALE GENOMIC DNA]</scope>
    <source>
        <strain evidence="2">ck-I2-15</strain>
    </source>
</reference>
<proteinExistence type="predicted"/>
<accession>K2QJY0</accession>
<comment type="caution">
    <text evidence="1">The sequence shown here is derived from an EMBL/GenBank/DDBJ whole genome shotgun (WGS) entry which is preliminary data.</text>
</comment>
<dbReference type="AlphaFoldDB" id="K2QJY0"/>
<name>K2QJY0_9FLAO</name>
<dbReference type="RefSeq" id="WP_008991693.1">
    <property type="nucleotide sequence ID" value="NZ_AMSG01000011.1"/>
</dbReference>